<dbReference type="RefSeq" id="WP_183260246.1">
    <property type="nucleotide sequence ID" value="NZ_BAAAVZ010000008.1"/>
</dbReference>
<dbReference type="EMBL" id="JACHOT010000001">
    <property type="protein sequence ID" value="MBB4648619.1"/>
    <property type="molecule type" value="Genomic_DNA"/>
</dbReference>
<reference evidence="1 2" key="1">
    <citation type="submission" date="2020-08" db="EMBL/GenBank/DDBJ databases">
        <title>Genomic Encyclopedia of Type Strains, Phase IV (KMG-IV): sequencing the most valuable type-strain genomes for metagenomic binning, comparative biology and taxonomic classification.</title>
        <authorList>
            <person name="Goeker M."/>
        </authorList>
    </citation>
    <scope>NUCLEOTIDE SEQUENCE [LARGE SCALE GENOMIC DNA]</scope>
    <source>
        <strain evidence="1 2">DSM 7050</strain>
    </source>
</reference>
<comment type="caution">
    <text evidence="1">The sequence shown here is derived from an EMBL/GenBank/DDBJ whole genome shotgun (WGS) entry which is preliminary data.</text>
</comment>
<sequence length="65" mass="7240">MPRLTNTAPNRVLQVDTQVVNEEPLLALLNLETDDGAVELAINRSVAELMVDQLMTLLGYDEDEE</sequence>
<organism evidence="1 2">
    <name type="scientific">Aminobacter niigataensis</name>
    <dbReference type="NCBI Taxonomy" id="83265"/>
    <lineage>
        <taxon>Bacteria</taxon>
        <taxon>Pseudomonadati</taxon>
        <taxon>Pseudomonadota</taxon>
        <taxon>Alphaproteobacteria</taxon>
        <taxon>Hyphomicrobiales</taxon>
        <taxon>Phyllobacteriaceae</taxon>
        <taxon>Aminobacter</taxon>
    </lineage>
</organism>
<proteinExistence type="predicted"/>
<protein>
    <submittedName>
        <fullName evidence="1">Uncharacterized protein</fullName>
    </submittedName>
</protein>
<dbReference type="Proteomes" id="UP000539538">
    <property type="component" value="Unassembled WGS sequence"/>
</dbReference>
<evidence type="ECO:0000313" key="1">
    <source>
        <dbReference type="EMBL" id="MBB4648619.1"/>
    </source>
</evidence>
<evidence type="ECO:0000313" key="2">
    <source>
        <dbReference type="Proteomes" id="UP000539538"/>
    </source>
</evidence>
<name>A0ABR6KVR1_9HYPH</name>
<keyword evidence="2" id="KW-1185">Reference proteome</keyword>
<accession>A0ABR6KVR1</accession>
<gene>
    <name evidence="1" type="ORF">GGQ99_000341</name>
</gene>